<accession>A0A7C4D694</accession>
<dbReference type="EMBL" id="DTBJ01000005">
    <property type="protein sequence ID" value="HGM58035.1"/>
    <property type="molecule type" value="Genomic_DNA"/>
</dbReference>
<evidence type="ECO:0008006" key="2">
    <source>
        <dbReference type="Google" id="ProtNLM"/>
    </source>
</evidence>
<sequence>MRKLFLIHSDCELIIDYLKNDLITEGYFYEELVFERGFKGLLEFVKYSDRIHNSNLLICQSISFKLIVMLIINILVKPRRVVFIIPPSVKHSVKNIVFKIEKYLFKTLTTLMRFINIKQLLVFTTPYERILLENIIRKTRFTYYPTYFAEKPCVSEFVDSEKLTILFFVKEPFELHLVSETISILEEISLKPLVLINYLNKYFFECIDDYRVVCIHQYDYDELIKYSTIIITKTPSPESNSIILKSILYGKPIITSFENGLAIYYRDVDFINIQSSWSSELIVNTILKILSSIDELKKKSLSLNIDILNNSFGKYVIKEFLEE</sequence>
<gene>
    <name evidence="1" type="ORF">ENU14_00355</name>
</gene>
<evidence type="ECO:0000313" key="1">
    <source>
        <dbReference type="EMBL" id="HGM58035.1"/>
    </source>
</evidence>
<dbReference type="AlphaFoldDB" id="A0A7C4D694"/>
<protein>
    <recommendedName>
        <fullName evidence="2">Glycosyltransferase family 1 protein</fullName>
    </recommendedName>
</protein>
<reference evidence="1" key="1">
    <citation type="journal article" date="2020" name="mSystems">
        <title>Genome- and Community-Level Interaction Insights into Carbon Utilization and Element Cycling Functions of Hydrothermarchaeota in Hydrothermal Sediment.</title>
        <authorList>
            <person name="Zhou Z."/>
            <person name="Liu Y."/>
            <person name="Xu W."/>
            <person name="Pan J."/>
            <person name="Luo Z.H."/>
            <person name="Li M."/>
        </authorList>
    </citation>
    <scope>NUCLEOTIDE SEQUENCE [LARGE SCALE GENOMIC DNA]</scope>
    <source>
        <strain evidence="1">SpSt-642</strain>
    </source>
</reference>
<organism evidence="1">
    <name type="scientific">Staphylothermus marinus</name>
    <dbReference type="NCBI Taxonomy" id="2280"/>
    <lineage>
        <taxon>Archaea</taxon>
        <taxon>Thermoproteota</taxon>
        <taxon>Thermoprotei</taxon>
        <taxon>Desulfurococcales</taxon>
        <taxon>Desulfurococcaceae</taxon>
        <taxon>Staphylothermus</taxon>
    </lineage>
</organism>
<name>A0A7C4D694_STAMA</name>
<proteinExistence type="predicted"/>
<comment type="caution">
    <text evidence="1">The sequence shown here is derived from an EMBL/GenBank/DDBJ whole genome shotgun (WGS) entry which is preliminary data.</text>
</comment>